<dbReference type="EMBL" id="GL883007">
    <property type="protein sequence ID" value="EGG24195.1"/>
    <property type="molecule type" value="Genomic_DNA"/>
</dbReference>
<feature type="compositionally biased region" description="Basic and acidic residues" evidence="1">
    <location>
        <begin position="42"/>
        <end position="52"/>
    </location>
</feature>
<accession>F4PKS1</accession>
<sequence length="361" mass="42117">MQDANTKVDGKETVDHKRKRGSSEFQLPACGDDHGLTTTQNTKDDNNSLKETIKKKKTSNNVDDQKDKEEEEGYTYTENELKSKLRKDLVVICQSLDIKSSSLTKDILIQRIIDAQNKRLEFKLKMVDNNPLYDYNKGLLEYSLPWPIIGRILDLVWTESTICTCYYSSQFVNEMYQKAAPELRSMWEVYKELRMECPMHSYHWVHFNSLDFSETLMLDKNRWRYLLLGLSKRVYQFLTSKHCTSLTFENGSTSWQHITNPYFPIKSPKVVRLQQSEGDRLCALPSPDTTVFSLVEKLQLDCFHIIPPHTKSLPILFKNIKSLTGRNDKMGDIRETKYYTKLYTPQFITSFKNLTSLNCCC</sequence>
<evidence type="ECO:0000256" key="1">
    <source>
        <dbReference type="SAM" id="MobiDB-lite"/>
    </source>
</evidence>
<dbReference type="KEGG" id="dfa:DFA_06342"/>
<proteinExistence type="predicted"/>
<feature type="compositionally biased region" description="Basic and acidic residues" evidence="1">
    <location>
        <begin position="1"/>
        <end position="15"/>
    </location>
</feature>
<reference evidence="3" key="1">
    <citation type="journal article" date="2011" name="Genome Res.">
        <title>Phylogeny-wide analysis of social amoeba genomes highlights ancient origins for complex intercellular communication.</title>
        <authorList>
            <person name="Heidel A.J."/>
            <person name="Lawal H.M."/>
            <person name="Felder M."/>
            <person name="Schilde C."/>
            <person name="Helps N.R."/>
            <person name="Tunggal B."/>
            <person name="Rivero F."/>
            <person name="John U."/>
            <person name="Schleicher M."/>
            <person name="Eichinger L."/>
            <person name="Platzer M."/>
            <person name="Noegel A.A."/>
            <person name="Schaap P."/>
            <person name="Gloeckner G."/>
        </authorList>
    </citation>
    <scope>NUCLEOTIDE SEQUENCE [LARGE SCALE GENOMIC DNA]</scope>
    <source>
        <strain evidence="3">SH3</strain>
    </source>
</reference>
<protein>
    <submittedName>
        <fullName evidence="2">Uncharacterized protein</fullName>
    </submittedName>
</protein>
<evidence type="ECO:0000313" key="3">
    <source>
        <dbReference type="Proteomes" id="UP000007797"/>
    </source>
</evidence>
<dbReference type="Proteomes" id="UP000007797">
    <property type="component" value="Unassembled WGS sequence"/>
</dbReference>
<gene>
    <name evidence="2" type="ORF">DFA_06342</name>
</gene>
<dbReference type="RefSeq" id="XP_004362046.1">
    <property type="nucleotide sequence ID" value="XM_004361989.1"/>
</dbReference>
<keyword evidence="3" id="KW-1185">Reference proteome</keyword>
<dbReference type="OrthoDB" id="24161at2759"/>
<feature type="region of interest" description="Disordered" evidence="1">
    <location>
        <begin position="1"/>
        <end position="75"/>
    </location>
</feature>
<dbReference type="AlphaFoldDB" id="F4PKS1"/>
<dbReference type="GeneID" id="14876125"/>
<organism evidence="2 3">
    <name type="scientific">Cavenderia fasciculata</name>
    <name type="common">Slime mold</name>
    <name type="synonym">Dictyostelium fasciculatum</name>
    <dbReference type="NCBI Taxonomy" id="261658"/>
    <lineage>
        <taxon>Eukaryota</taxon>
        <taxon>Amoebozoa</taxon>
        <taxon>Evosea</taxon>
        <taxon>Eumycetozoa</taxon>
        <taxon>Dictyostelia</taxon>
        <taxon>Acytosteliales</taxon>
        <taxon>Cavenderiaceae</taxon>
        <taxon>Cavenderia</taxon>
    </lineage>
</organism>
<name>F4PKS1_CACFS</name>
<evidence type="ECO:0000313" key="2">
    <source>
        <dbReference type="EMBL" id="EGG24195.1"/>
    </source>
</evidence>